<accession>A0A382D4X7</accession>
<reference evidence="1" key="1">
    <citation type="submission" date="2018-05" db="EMBL/GenBank/DDBJ databases">
        <authorList>
            <person name="Lanie J.A."/>
            <person name="Ng W.-L."/>
            <person name="Kazmierczak K.M."/>
            <person name="Andrzejewski T.M."/>
            <person name="Davidsen T.M."/>
            <person name="Wayne K.J."/>
            <person name="Tettelin H."/>
            <person name="Glass J.I."/>
            <person name="Rusch D."/>
            <person name="Podicherti R."/>
            <person name="Tsui H.-C.T."/>
            <person name="Winkler M.E."/>
        </authorList>
    </citation>
    <scope>NUCLEOTIDE SEQUENCE</scope>
</reference>
<name>A0A382D4X7_9ZZZZ</name>
<evidence type="ECO:0000313" key="1">
    <source>
        <dbReference type="EMBL" id="SVB33488.1"/>
    </source>
</evidence>
<gene>
    <name evidence="1" type="ORF">METZ01_LOCUS186342</name>
</gene>
<dbReference type="EMBL" id="UINC01037663">
    <property type="protein sequence ID" value="SVB33488.1"/>
    <property type="molecule type" value="Genomic_DNA"/>
</dbReference>
<dbReference type="AlphaFoldDB" id="A0A382D4X7"/>
<protein>
    <submittedName>
        <fullName evidence="1">Uncharacterized protein</fullName>
    </submittedName>
</protein>
<organism evidence="1">
    <name type="scientific">marine metagenome</name>
    <dbReference type="NCBI Taxonomy" id="408172"/>
    <lineage>
        <taxon>unclassified sequences</taxon>
        <taxon>metagenomes</taxon>
        <taxon>ecological metagenomes</taxon>
    </lineage>
</organism>
<proteinExistence type="predicted"/>
<sequence>MRLLEENYGDVQIFSDRPFGYKRYHVEWKHDGSSQMYSSIWYKKEKVIQIVEDTLIRNS</sequence>